<sequence length="581" mass="62662">MNDFTASACTGGSLDPRKRVNYALGLVLGEDEFRQEQFYLRERDHRAVRALHGYGTVAGLAVAFDQGRVVVRPGLAVDGAGRFICVPSDQCANLDDWVARNRTEVLAHLSGSPGQGGLGLYVVLCYRECETDKVPLPSEPCQSDEESMAASRITDGFELKFAFSPPAAGGETAGPGLGDLLDQIVHVDDTGSPPWSPPEEPVALEEIRELVADWIVRLRPELSQHPCLAPGDETCVLLARIDVDVDLLEDGTLSVAGPPAVDDADRPLLLSTRFLQEWLMRLTAAETEEVRILDDLLDVDTAGTDAGEVLTYDGALWVPKAPITDHGQLTGLGDDDHTQYLLVDGSRALSGDLKAGTHRLTGLADAVDTQDAVTLGQLANVLRVGDAAGGDLAGTYPNPSVVGLQGNPVADDKPQPGNALVFNGERWAPATIAVPDAPTVARVLPFATITKLDERRYEIWFNLEAPDNPVAVEKVGTDNLQVAAETDKAPFLEALNIDIVGNPHRNVFTLVVTPPKEPHGHLRFTFTLRAITLDSGVTVEEYAKANSITYEGLGERAVRRSRLTTVTRFVRDRDLDHDQNG</sequence>
<organism evidence="1 2">
    <name type="scientific">Solirubrobacter ginsenosidimutans</name>
    <dbReference type="NCBI Taxonomy" id="490573"/>
    <lineage>
        <taxon>Bacteria</taxon>
        <taxon>Bacillati</taxon>
        <taxon>Actinomycetota</taxon>
        <taxon>Thermoleophilia</taxon>
        <taxon>Solirubrobacterales</taxon>
        <taxon>Solirubrobacteraceae</taxon>
        <taxon>Solirubrobacter</taxon>
    </lineage>
</organism>
<proteinExistence type="predicted"/>
<dbReference type="EMBL" id="JAPDOD010000062">
    <property type="protein sequence ID" value="MDA0166265.1"/>
    <property type="molecule type" value="Genomic_DNA"/>
</dbReference>
<protein>
    <submittedName>
        <fullName evidence="1">Uncharacterized protein</fullName>
    </submittedName>
</protein>
<comment type="caution">
    <text evidence="1">The sequence shown here is derived from an EMBL/GenBank/DDBJ whole genome shotgun (WGS) entry which is preliminary data.</text>
</comment>
<dbReference type="AlphaFoldDB" id="A0A9X3N3B6"/>
<name>A0A9X3N3B6_9ACTN</name>
<evidence type="ECO:0000313" key="2">
    <source>
        <dbReference type="Proteomes" id="UP001149140"/>
    </source>
</evidence>
<evidence type="ECO:0000313" key="1">
    <source>
        <dbReference type="EMBL" id="MDA0166265.1"/>
    </source>
</evidence>
<dbReference type="RefSeq" id="WP_270045523.1">
    <property type="nucleotide sequence ID" value="NZ_JAPDOD010000062.1"/>
</dbReference>
<reference evidence="1" key="1">
    <citation type="submission" date="2022-10" db="EMBL/GenBank/DDBJ databases">
        <title>The WGS of Solirubrobacter ginsenosidimutans DSM 21036.</title>
        <authorList>
            <person name="Jiang Z."/>
        </authorList>
    </citation>
    <scope>NUCLEOTIDE SEQUENCE</scope>
    <source>
        <strain evidence="1">DSM 21036</strain>
    </source>
</reference>
<keyword evidence="2" id="KW-1185">Reference proteome</keyword>
<dbReference type="Proteomes" id="UP001149140">
    <property type="component" value="Unassembled WGS sequence"/>
</dbReference>
<accession>A0A9X3N3B6</accession>
<gene>
    <name evidence="1" type="ORF">OM076_38730</name>
</gene>